<dbReference type="InterPro" id="IPR046433">
    <property type="entry name" value="ActCoA_hydro"/>
</dbReference>
<evidence type="ECO:0000313" key="2">
    <source>
        <dbReference type="EMBL" id="EKC76523.1"/>
    </source>
</evidence>
<dbReference type="PANTHER" id="PTHR21432">
    <property type="entry name" value="ACETYL-COA HYDROLASE-RELATED"/>
    <property type="match status" value="1"/>
</dbReference>
<accession>K1U2R7</accession>
<organism evidence="2">
    <name type="scientific">human gut metagenome</name>
    <dbReference type="NCBI Taxonomy" id="408170"/>
    <lineage>
        <taxon>unclassified sequences</taxon>
        <taxon>metagenomes</taxon>
        <taxon>organismal metagenomes</taxon>
    </lineage>
</organism>
<protein>
    <submittedName>
        <fullName evidence="2">Acetyl-CoA hydrolase/transferase</fullName>
    </submittedName>
</protein>
<dbReference type="InterPro" id="IPR038460">
    <property type="entry name" value="AcetylCoA_hyd_C_sf"/>
</dbReference>
<dbReference type="Gene3D" id="3.40.1080.20">
    <property type="entry name" value="Acetyl-CoA hydrolase/transferase C-terminal domain"/>
    <property type="match status" value="1"/>
</dbReference>
<keyword evidence="2" id="KW-0378">Hydrolase</keyword>
<feature type="non-terminal residue" evidence="2">
    <location>
        <position position="1"/>
    </location>
</feature>
<proteinExistence type="predicted"/>
<dbReference type="InterPro" id="IPR037171">
    <property type="entry name" value="NagB/RpiA_transferase-like"/>
</dbReference>
<name>K1U2R7_9ZZZZ</name>
<dbReference type="GO" id="GO:0016787">
    <property type="term" value="F:hydrolase activity"/>
    <property type="evidence" value="ECO:0007669"/>
    <property type="project" value="UniProtKB-KW"/>
</dbReference>
<comment type="caution">
    <text evidence="2">The sequence shown here is derived from an EMBL/GenBank/DDBJ whole genome shotgun (WGS) entry which is preliminary data.</text>
</comment>
<dbReference type="Pfam" id="PF13336">
    <property type="entry name" value="AcetylCoA_hyd_C"/>
    <property type="match status" value="1"/>
</dbReference>
<dbReference type="PANTHER" id="PTHR21432:SF20">
    <property type="entry name" value="ACETYL-COA HYDROLASE"/>
    <property type="match status" value="1"/>
</dbReference>
<dbReference type="GO" id="GO:0008775">
    <property type="term" value="F:acetate CoA-transferase activity"/>
    <property type="evidence" value="ECO:0007669"/>
    <property type="project" value="InterPro"/>
</dbReference>
<dbReference type="SUPFAM" id="SSF100950">
    <property type="entry name" value="NagB/RpiA/CoA transferase-like"/>
    <property type="match status" value="1"/>
</dbReference>
<feature type="domain" description="Acetyl-CoA hydrolase/transferase C-terminal" evidence="1">
    <location>
        <begin position="1"/>
        <end position="79"/>
    </location>
</feature>
<keyword evidence="2" id="KW-0808">Transferase</keyword>
<dbReference type="AlphaFoldDB" id="K1U2R7"/>
<gene>
    <name evidence="2" type="ORF">LEA_04666</name>
</gene>
<dbReference type="EMBL" id="AJWY01003052">
    <property type="protein sequence ID" value="EKC76523.1"/>
    <property type="molecule type" value="Genomic_DNA"/>
</dbReference>
<evidence type="ECO:0000259" key="1">
    <source>
        <dbReference type="Pfam" id="PF13336"/>
    </source>
</evidence>
<reference evidence="2" key="1">
    <citation type="journal article" date="2013" name="Environ. Microbiol.">
        <title>Microbiota from the distal guts of lean and obese adolescents exhibit partial functional redundancy besides clear differences in community structure.</title>
        <authorList>
            <person name="Ferrer M."/>
            <person name="Ruiz A."/>
            <person name="Lanza F."/>
            <person name="Haange S.B."/>
            <person name="Oberbach A."/>
            <person name="Till H."/>
            <person name="Bargiela R."/>
            <person name="Campoy C."/>
            <person name="Segura M.T."/>
            <person name="Richter M."/>
            <person name="von Bergen M."/>
            <person name="Seifert J."/>
            <person name="Suarez A."/>
        </authorList>
    </citation>
    <scope>NUCLEOTIDE SEQUENCE</scope>
</reference>
<dbReference type="GO" id="GO:0006083">
    <property type="term" value="P:acetate metabolic process"/>
    <property type="evidence" value="ECO:0007669"/>
    <property type="project" value="InterPro"/>
</dbReference>
<dbReference type="InterPro" id="IPR026888">
    <property type="entry name" value="AcetylCoA_hyd_C"/>
</dbReference>
<sequence length="94" mass="9723">NMVSINSCIAADLYGQVASESSGLRQISGTGGQLDFLTGAAMARGGKAFICMTSTFTDKQGVRHSRILPHFGGDIVTSPLSVSFASTTSCLYVG</sequence>